<dbReference type="InterPro" id="IPR015943">
    <property type="entry name" value="WD40/YVTN_repeat-like_dom_sf"/>
</dbReference>
<organism evidence="6 7">
    <name type="scientific">Blepharisma stoltei</name>
    <dbReference type="NCBI Taxonomy" id="1481888"/>
    <lineage>
        <taxon>Eukaryota</taxon>
        <taxon>Sar</taxon>
        <taxon>Alveolata</taxon>
        <taxon>Ciliophora</taxon>
        <taxon>Postciliodesmatophora</taxon>
        <taxon>Heterotrichea</taxon>
        <taxon>Heterotrichida</taxon>
        <taxon>Blepharismidae</taxon>
        <taxon>Blepharisma</taxon>
    </lineage>
</organism>
<evidence type="ECO:0000256" key="5">
    <source>
        <dbReference type="SAM" id="Phobius"/>
    </source>
</evidence>
<dbReference type="InterPro" id="IPR001680">
    <property type="entry name" value="WD40_rpt"/>
</dbReference>
<sequence>MKSGTVTSKTIPLDTFSEFSEETVQSFPSLLSIESILKGLPDYGRPTILKEASHSIITRRNFLYCGIIDGSIKIYSLEEKSWIGSLQGHNDQILLLKLSKDGSYMCSHSRDGTVRIWNPRLMQHIAVLEGIHMVNDLGITNDNKLLVTASTDSGLIIWNLEDGQKLKKLEGHSEVIICIQITKNNFLFSAGEDKAIRVWSLETKFLIAILEGHTENVNCLKLTSQENWVLSCSNDGTIRFWDVAETRVEAVIHTGMKNIPSIKISKNGKYFAFAREQIKIWGLLKRKEIASFKLDLHDYVEDIKFSRDSRFLIAGLFSGSIKIYNIKLAAEVESLKLHDQSILTLCETDERNWLIANTVESIGIWSLEKNDFSLASNGDLDSRFLKEFEYIHIAADGQNFFSSICDTSIICWDAIENCKIGSLQGHHSKIKCLEITKDGEYLISGSYGEIKVWNVENRKWITDLSGNLASILVLFVTADNKYLLSGSKDKFIKVWSIGNWNEIASLEGHGSDVLCIEETKDFAISGGADCQICLWNKNQWDLDGILFGHSKAISCLKVFSNMRFLISGSDDKTIRIWNISIKAQIAVISGHTDAIKCLKLTKNEKYAVSSSLDKTIKIWDIDERKEIVSLDNSDVANCIELIDNDKFIIAGLNDGKMILWSFVDWNKIATITDHKRPIKLVKSPYEDWKIIAGSRQNVEVYDLQKLISHPTQLKEISTYSDKLYKTMTKISIKKVIRAEDDESIKRFSDITIYPLRINCLHYYCYFDNISCLSKVLNYEPPIIRDLNGSSPLTYAITKKSRRCIDEILLYLSKIKDEKSLLISVHAIRDDIPHLFEIKLKNLVLLLACIFKSEKDELVGFAVPKKDLPNTIFSPTVILRRNEFVYESDSIINKEETLVQFWASYFGWNFSMGSSESLNMLKAINNRKEFEIYRTDFIRTLIKLKWDSLKCIILAQSLVFWANIALMIFAVFTQDSSIFCAFILVNIFLGLYEVVQIYADFWGCISDPWFYIDTTRLAMCLIWSILTINDDCPYPLTYFTAAINFARGSSYFRAFDMTRFYVRLILHAVYDAISFLVILLYSILSFSVIYASTDQSMDIISVWKNTYELEIGQFDNDGFSILQYLYFTVASLINVIVLLNLLVSVLGDSFSRLKEITQEIDLEEMLRVIIEIETVLFWRRNHNQGKRQYMQRCDYFQENVKKDALDENVKELREEIRCLKQDIIELRKNAINKEWLKEEIQGLYGRLKIRDMEAFKEEMQSLENKIEKRDKAFEEKIDEMLNEMRQNR</sequence>
<evidence type="ECO:0000256" key="3">
    <source>
        <dbReference type="PROSITE-ProRule" id="PRU00221"/>
    </source>
</evidence>
<dbReference type="PRINTS" id="PR00320">
    <property type="entry name" value="GPROTEINBRPT"/>
</dbReference>
<reference evidence="6" key="1">
    <citation type="submission" date="2021-09" db="EMBL/GenBank/DDBJ databases">
        <authorList>
            <consortium name="AG Swart"/>
            <person name="Singh M."/>
            <person name="Singh A."/>
            <person name="Seah K."/>
            <person name="Emmerich C."/>
        </authorList>
    </citation>
    <scope>NUCLEOTIDE SEQUENCE</scope>
    <source>
        <strain evidence="6">ATCC30299</strain>
    </source>
</reference>
<feature type="repeat" description="WD" evidence="3">
    <location>
        <begin position="210"/>
        <end position="251"/>
    </location>
</feature>
<evidence type="ECO:0000256" key="1">
    <source>
        <dbReference type="ARBA" id="ARBA00022574"/>
    </source>
</evidence>
<dbReference type="PROSITE" id="PS50082">
    <property type="entry name" value="WD_REPEATS_2"/>
    <property type="match status" value="7"/>
</dbReference>
<dbReference type="InterPro" id="IPR020472">
    <property type="entry name" value="WD40_PAC1"/>
</dbReference>
<feature type="coiled-coil region" evidence="4">
    <location>
        <begin position="1194"/>
        <end position="1282"/>
    </location>
</feature>
<feature type="transmembrane region" description="Helical" evidence="5">
    <location>
        <begin position="978"/>
        <end position="997"/>
    </location>
</feature>
<evidence type="ECO:0000256" key="4">
    <source>
        <dbReference type="SAM" id="Coils"/>
    </source>
</evidence>
<keyword evidence="7" id="KW-1185">Reference proteome</keyword>
<keyword evidence="5" id="KW-1133">Transmembrane helix</keyword>
<keyword evidence="2" id="KW-0677">Repeat</keyword>
<accession>A0AAU9KJF3</accession>
<gene>
    <name evidence="6" type="ORF">BSTOLATCC_MIC59945</name>
</gene>
<keyword evidence="1 3" id="KW-0853">WD repeat</keyword>
<dbReference type="EMBL" id="CAJZBQ010000057">
    <property type="protein sequence ID" value="CAG9334152.1"/>
    <property type="molecule type" value="Genomic_DNA"/>
</dbReference>
<dbReference type="InterPro" id="IPR036322">
    <property type="entry name" value="WD40_repeat_dom_sf"/>
</dbReference>
<dbReference type="SUPFAM" id="SSF50978">
    <property type="entry name" value="WD40 repeat-like"/>
    <property type="match status" value="2"/>
</dbReference>
<dbReference type="InterPro" id="IPR019775">
    <property type="entry name" value="WD40_repeat_CS"/>
</dbReference>
<feature type="transmembrane region" description="Helical" evidence="5">
    <location>
        <begin position="951"/>
        <end position="971"/>
    </location>
</feature>
<feature type="repeat" description="WD" evidence="3">
    <location>
        <begin position="86"/>
        <end position="118"/>
    </location>
</feature>
<feature type="repeat" description="WD" evidence="3">
    <location>
        <begin position="588"/>
        <end position="629"/>
    </location>
</feature>
<dbReference type="CDD" id="cd00200">
    <property type="entry name" value="WD40"/>
    <property type="match status" value="2"/>
</dbReference>
<evidence type="ECO:0000313" key="7">
    <source>
        <dbReference type="Proteomes" id="UP001162131"/>
    </source>
</evidence>
<keyword evidence="4" id="KW-0175">Coiled coil</keyword>
<dbReference type="Gene3D" id="2.130.10.10">
    <property type="entry name" value="YVTN repeat-like/Quinoprotein amine dehydrogenase"/>
    <property type="match status" value="4"/>
</dbReference>
<feature type="repeat" description="WD" evidence="3">
    <location>
        <begin position="464"/>
        <end position="505"/>
    </location>
</feature>
<dbReference type="Pfam" id="PF00400">
    <property type="entry name" value="WD40"/>
    <property type="match status" value="9"/>
</dbReference>
<feature type="transmembrane region" description="Helical" evidence="5">
    <location>
        <begin position="1123"/>
        <end position="1145"/>
    </location>
</feature>
<protein>
    <recommendedName>
        <fullName evidence="8">Ion transport domain-containing protein</fullName>
    </recommendedName>
</protein>
<feature type="transmembrane region" description="Helical" evidence="5">
    <location>
        <begin position="1059"/>
        <end position="1083"/>
    </location>
</feature>
<dbReference type="PROSITE" id="PS00678">
    <property type="entry name" value="WD_REPEATS_1"/>
    <property type="match status" value="4"/>
</dbReference>
<dbReference type="SMART" id="SM00320">
    <property type="entry name" value="WD40"/>
    <property type="match status" value="13"/>
</dbReference>
<feature type="repeat" description="WD" evidence="3">
    <location>
        <begin position="134"/>
        <end position="168"/>
    </location>
</feature>
<evidence type="ECO:0000256" key="2">
    <source>
        <dbReference type="ARBA" id="ARBA00022737"/>
    </source>
</evidence>
<dbReference type="PROSITE" id="PS50294">
    <property type="entry name" value="WD_REPEATS_REGION"/>
    <property type="match status" value="6"/>
</dbReference>
<dbReference type="PANTHER" id="PTHR19848">
    <property type="entry name" value="WD40 REPEAT PROTEIN"/>
    <property type="match status" value="1"/>
</dbReference>
<evidence type="ECO:0000313" key="6">
    <source>
        <dbReference type="EMBL" id="CAG9334152.1"/>
    </source>
</evidence>
<dbReference type="PANTHER" id="PTHR19848:SF8">
    <property type="entry name" value="F-BOX AND WD REPEAT DOMAIN CONTAINING 7"/>
    <property type="match status" value="1"/>
</dbReference>
<proteinExistence type="predicted"/>
<comment type="caution">
    <text evidence="6">The sequence shown here is derived from an EMBL/GenBank/DDBJ whole genome shotgun (WGS) entry which is preliminary data.</text>
</comment>
<keyword evidence="5" id="KW-0472">Membrane</keyword>
<dbReference type="Proteomes" id="UP001162131">
    <property type="component" value="Unassembled WGS sequence"/>
</dbReference>
<feature type="repeat" description="WD" evidence="3">
    <location>
        <begin position="546"/>
        <end position="587"/>
    </location>
</feature>
<evidence type="ECO:0008006" key="8">
    <source>
        <dbReference type="Google" id="ProtNLM"/>
    </source>
</evidence>
<feature type="repeat" description="WD" evidence="3">
    <location>
        <begin position="169"/>
        <end position="203"/>
    </location>
</feature>
<keyword evidence="5" id="KW-0812">Transmembrane</keyword>
<name>A0AAU9KJF3_9CILI</name>